<accession>A0A0J7YM33</accession>
<dbReference type="OrthoDB" id="1750093at2759"/>
<dbReference type="Proteomes" id="UP000035740">
    <property type="component" value="Unassembled WGS sequence"/>
</dbReference>
<keyword evidence="2" id="KW-1185">Reference proteome</keyword>
<proteinExistence type="predicted"/>
<name>A0A0J7YM33_BETVV</name>
<sequence>CRICKAEQPANMFYICGTGVLARCFRLCQPLPHVAGHSYLVCSPAKKTNHGAYCAKEHEKECACPMHRFAGARMWHPVLRDKTTLGNGYLGSRIDEERSEMRYLV</sequence>
<evidence type="ECO:0000313" key="1">
    <source>
        <dbReference type="EMBL" id="KMS64697.1"/>
    </source>
</evidence>
<evidence type="ECO:0000313" key="2">
    <source>
        <dbReference type="Proteomes" id="UP000035740"/>
    </source>
</evidence>
<organism evidence="1 2">
    <name type="scientific">Beta vulgaris subsp. vulgaris</name>
    <name type="common">Beet</name>
    <dbReference type="NCBI Taxonomy" id="3555"/>
    <lineage>
        <taxon>Eukaryota</taxon>
        <taxon>Viridiplantae</taxon>
        <taxon>Streptophyta</taxon>
        <taxon>Embryophyta</taxon>
        <taxon>Tracheophyta</taxon>
        <taxon>Spermatophyta</taxon>
        <taxon>Magnoliopsida</taxon>
        <taxon>eudicotyledons</taxon>
        <taxon>Gunneridae</taxon>
        <taxon>Pentapetalae</taxon>
        <taxon>Caryophyllales</taxon>
        <taxon>Chenopodiaceae</taxon>
        <taxon>Betoideae</taxon>
        <taxon>Beta</taxon>
    </lineage>
</organism>
<reference evidence="1 2" key="1">
    <citation type="journal article" date="2014" name="Nature">
        <title>The genome of the recently domesticated crop plant sugar beet (Beta vulgaris).</title>
        <authorList>
            <person name="Dohm J.C."/>
            <person name="Minoche A.E."/>
            <person name="Holtgrawe D."/>
            <person name="Capella-Gutierrez S."/>
            <person name="Zakrzewski F."/>
            <person name="Tafer H."/>
            <person name="Rupp O."/>
            <person name="Sorensen T.R."/>
            <person name="Stracke R."/>
            <person name="Reinhardt R."/>
            <person name="Goesmann A."/>
            <person name="Kraft T."/>
            <person name="Schulz B."/>
            <person name="Stadler P.F."/>
            <person name="Schmidt T."/>
            <person name="Gabaldon T."/>
            <person name="Lehrach H."/>
            <person name="Weisshaar B."/>
            <person name="Himmelbauer H."/>
        </authorList>
    </citation>
    <scope>NUCLEOTIDE SEQUENCE [LARGE SCALE GENOMIC DNA]</scope>
    <source>
        <tissue evidence="1">Taproot</tissue>
    </source>
</reference>
<feature type="non-terminal residue" evidence="1">
    <location>
        <position position="1"/>
    </location>
</feature>
<gene>
    <name evidence="1" type="ORF">BVRB_017620</name>
</gene>
<dbReference type="EMBL" id="KQ125199">
    <property type="protein sequence ID" value="KMS64697.1"/>
    <property type="molecule type" value="Genomic_DNA"/>
</dbReference>
<dbReference type="AlphaFoldDB" id="A0A0J7YM33"/>
<dbReference type="Gramene" id="KMS64697">
    <property type="protein sequence ID" value="KMS64697"/>
    <property type="gene ID" value="BVRB_017620"/>
</dbReference>
<protein>
    <submittedName>
        <fullName evidence="1">Uncharacterized protein</fullName>
    </submittedName>
</protein>